<sequence length="125" mass="12739">MIMETITVAIQFLGGTLPAIIILAIVDLILLALLIGRVGSSFRNFGRALGSALGVGGVVALISVFLLPAHTGASWANLHGATDYLGLLGISIGLGLAAAAAVFPPIQYLLGMASTGRDQRQSARA</sequence>
<evidence type="ECO:0000256" key="1">
    <source>
        <dbReference type="SAM" id="Phobius"/>
    </source>
</evidence>
<accession>A1WXL8</accession>
<feature type="transmembrane region" description="Helical" evidence="1">
    <location>
        <begin position="87"/>
        <end position="110"/>
    </location>
</feature>
<reference evidence="2 3" key="2">
    <citation type="journal article" date="2013" name="Stand. Genomic Sci.">
        <title>Complete genome sequence of Halorhodospira halophila SL1.</title>
        <authorList>
            <person name="Challacombe J.F."/>
            <person name="Majid S."/>
            <person name="Deole R."/>
            <person name="Brettin T.S."/>
            <person name="Bruce D."/>
            <person name="Delano S.F."/>
            <person name="Detter J.C."/>
            <person name="Gleasner C.D."/>
            <person name="Han C.S."/>
            <person name="Misra M."/>
            <person name="Reitenga K.G."/>
            <person name="Mikhailova N."/>
            <person name="Woyke T."/>
            <person name="Pitluck S."/>
            <person name="Nolan M."/>
            <person name="Land M.L."/>
            <person name="Saunders E."/>
            <person name="Tapia R."/>
            <person name="Lapidus A."/>
            <person name="Ivanova N."/>
            <person name="Hoff W.D."/>
        </authorList>
    </citation>
    <scope>NUCLEOTIDE SEQUENCE [LARGE SCALE GENOMIC DNA]</scope>
    <source>
        <strain evidence="3">DSM 244 / SL1</strain>
    </source>
</reference>
<protein>
    <submittedName>
        <fullName evidence="2">Uncharacterized protein</fullName>
    </submittedName>
</protein>
<dbReference type="AlphaFoldDB" id="A1WXL8"/>
<keyword evidence="3" id="KW-1185">Reference proteome</keyword>
<proteinExistence type="predicted"/>
<dbReference type="Proteomes" id="UP000000647">
    <property type="component" value="Chromosome"/>
</dbReference>
<evidence type="ECO:0000313" key="3">
    <source>
        <dbReference type="Proteomes" id="UP000000647"/>
    </source>
</evidence>
<keyword evidence="1" id="KW-1133">Transmembrane helix</keyword>
<feature type="transmembrane region" description="Helical" evidence="1">
    <location>
        <begin position="48"/>
        <end position="67"/>
    </location>
</feature>
<organism evidence="2 3">
    <name type="scientific">Halorhodospira halophila (strain DSM 244 / SL1)</name>
    <name type="common">Ectothiorhodospira halophila (strain DSM 244 / SL1)</name>
    <dbReference type="NCBI Taxonomy" id="349124"/>
    <lineage>
        <taxon>Bacteria</taxon>
        <taxon>Pseudomonadati</taxon>
        <taxon>Pseudomonadota</taxon>
        <taxon>Gammaproteobacteria</taxon>
        <taxon>Chromatiales</taxon>
        <taxon>Ectothiorhodospiraceae</taxon>
        <taxon>Halorhodospira</taxon>
    </lineage>
</organism>
<evidence type="ECO:0000313" key="2">
    <source>
        <dbReference type="EMBL" id="ABM62430.1"/>
    </source>
</evidence>
<reference evidence="3" key="1">
    <citation type="submission" date="2006-12" db="EMBL/GenBank/DDBJ databases">
        <title>Complete sequence of Halorhodospira halophila SL1.</title>
        <authorList>
            <consortium name="US DOE Joint Genome Institute"/>
            <person name="Copeland A."/>
            <person name="Lucas S."/>
            <person name="Lapidus A."/>
            <person name="Barry K."/>
            <person name="Detter J.C."/>
            <person name="Glavina del Rio T."/>
            <person name="Hammon N."/>
            <person name="Israni S."/>
            <person name="Dalin E."/>
            <person name="Tice H."/>
            <person name="Pitluck S."/>
            <person name="Saunders E."/>
            <person name="Brettin T."/>
            <person name="Bruce D."/>
            <person name="Han C."/>
            <person name="Tapia R."/>
            <person name="Schmutz J."/>
            <person name="Larimer F."/>
            <person name="Land M."/>
            <person name="Hauser L."/>
            <person name="Kyrpides N."/>
            <person name="Mikhailova N."/>
            <person name="Hoff W."/>
            <person name="Richardson P."/>
        </authorList>
    </citation>
    <scope>NUCLEOTIDE SEQUENCE [LARGE SCALE GENOMIC DNA]</scope>
    <source>
        <strain evidence="3">DSM 244 / SL1</strain>
    </source>
</reference>
<keyword evidence="1" id="KW-0472">Membrane</keyword>
<dbReference type="HOGENOM" id="CLU_159762_0_0_6"/>
<gene>
    <name evidence="2" type="ordered locus">Hhal_1666</name>
</gene>
<name>A1WXL8_HALHL</name>
<dbReference type="KEGG" id="hha:Hhal_1666"/>
<dbReference type="RefSeq" id="WP_011814452.1">
    <property type="nucleotide sequence ID" value="NC_008789.1"/>
</dbReference>
<feature type="transmembrane region" description="Helical" evidence="1">
    <location>
        <begin position="12"/>
        <end position="36"/>
    </location>
</feature>
<dbReference type="EMBL" id="CP000544">
    <property type="protein sequence ID" value="ABM62430.1"/>
    <property type="molecule type" value="Genomic_DNA"/>
</dbReference>
<keyword evidence="1" id="KW-0812">Transmembrane</keyword>